<feature type="transmembrane region" description="Helical" evidence="1">
    <location>
        <begin position="12"/>
        <end position="33"/>
    </location>
</feature>
<reference evidence="2" key="1">
    <citation type="submission" date="2016-04" db="EMBL/GenBank/DDBJ databases">
        <title>Mitochondria of beetle species.</title>
        <authorList>
            <person name="Hunter A."/>
            <person name="Moriniere J."/>
            <person name="Tang P."/>
            <person name="Linard B."/>
            <person name="Crampton-Platt A."/>
            <person name="Vogler A.P."/>
        </authorList>
    </citation>
    <scope>NUCLEOTIDE SEQUENCE</scope>
</reference>
<sequence length="51" mass="6414">MPQMAPVNWTLLYILIIFLFLFLNWSNFFNWLMKLKFFQTTKKPKDSPWKW</sequence>
<keyword evidence="1" id="KW-0812">Transmembrane</keyword>
<keyword evidence="1" id="KW-1133">Transmembrane helix</keyword>
<evidence type="ECO:0000256" key="1">
    <source>
        <dbReference type="SAM" id="Phobius"/>
    </source>
</evidence>
<dbReference type="EMBL" id="KX087361">
    <property type="protein sequence ID" value="ARH54744.1"/>
    <property type="molecule type" value="Genomic_DNA"/>
</dbReference>
<proteinExistence type="predicted"/>
<gene>
    <name evidence="2" type="primary">atp8</name>
</gene>
<name>A0A343C401_9CUCU</name>
<evidence type="ECO:0000313" key="2">
    <source>
        <dbReference type="EMBL" id="ARH54744.1"/>
    </source>
</evidence>
<accession>A0A343C401</accession>
<keyword evidence="1" id="KW-0472">Membrane</keyword>
<organism evidence="2">
    <name type="scientific">Trigonopterus sp. 3 AH-2016</name>
    <dbReference type="NCBI Taxonomy" id="1903837"/>
    <lineage>
        <taxon>Eukaryota</taxon>
        <taxon>Metazoa</taxon>
        <taxon>Ecdysozoa</taxon>
        <taxon>Arthropoda</taxon>
        <taxon>Hexapoda</taxon>
        <taxon>Insecta</taxon>
        <taxon>Pterygota</taxon>
        <taxon>Neoptera</taxon>
        <taxon>Endopterygota</taxon>
        <taxon>Coleoptera</taxon>
        <taxon>Polyphaga</taxon>
        <taxon>Cucujiformia</taxon>
        <taxon>Curculionidae</taxon>
        <taxon>Cryptorhynchinae</taxon>
        <taxon>Trigonopterus</taxon>
    </lineage>
</organism>
<keyword evidence="2" id="KW-0496">Mitochondrion</keyword>
<protein>
    <submittedName>
        <fullName evidence="2">ATP synthase F0 subunit 8</fullName>
    </submittedName>
</protein>
<dbReference type="AlphaFoldDB" id="A0A343C401"/>
<geneLocation type="mitochondrion" evidence="2"/>